<evidence type="ECO:0000256" key="5">
    <source>
        <dbReference type="ARBA" id="ARBA00023136"/>
    </source>
</evidence>
<protein>
    <submittedName>
        <fullName evidence="7">Polysaccharide biosynthesis protein</fullName>
    </submittedName>
</protein>
<dbReference type="Proteomes" id="UP001057498">
    <property type="component" value="Chromosome"/>
</dbReference>
<feature type="transmembrane region" description="Helical" evidence="6">
    <location>
        <begin position="12"/>
        <end position="32"/>
    </location>
</feature>
<dbReference type="InterPro" id="IPR002797">
    <property type="entry name" value="Polysacc_synth"/>
</dbReference>
<dbReference type="Pfam" id="PF01943">
    <property type="entry name" value="Polysacc_synt"/>
    <property type="match status" value="1"/>
</dbReference>
<evidence type="ECO:0000256" key="3">
    <source>
        <dbReference type="ARBA" id="ARBA00022692"/>
    </source>
</evidence>
<evidence type="ECO:0000256" key="6">
    <source>
        <dbReference type="SAM" id="Phobius"/>
    </source>
</evidence>
<sequence>MTDFKRNLVASYLSQIYVAAVGILIVPIYIRYMGTEAYGLVGFYAMLQAWFQLLDMGLSPTLARQTARLSGGAITALELRRLLRVLEGIFVSIALSGALVLVLGADWVATRWLQAQALSTDQVRLSIELMAGIIGLRWVAGLYRGAIGGFEQQVWLGRLNAATATARFVVVLLVFEWIGTSPAHFFGWQLLVGLAETTLLVRQTYGLLPSREPGGPKIGWHWSAMRDVVGFSLSIAFTSAVWIGVTQTDKLVLSKILPLSDYGHFTLAVLAAGGVSIISGPLSMALMPRLARLQAQGDESGLLQLYRQATQGMAVIALPTALVLGFCAEPLLRAWTGDAALASQTAPILRLYALGNGILALAAFPYYLQFAKGDVRLHLVGNVLFVLFLIPSIIVAAMHRGAVGAGWTWFSANLIYFLLWTWRVHRRFAPNLHRPWLLQDILPTAAIATATTAALSTLTPWHTNRLIILGELAAVSFAVFLFSCASSTNIRQYVRLRIAARAATSKAS</sequence>
<feature type="transmembrane region" description="Helical" evidence="6">
    <location>
        <begin position="89"/>
        <end position="109"/>
    </location>
</feature>
<feature type="transmembrane region" description="Helical" evidence="6">
    <location>
        <begin position="379"/>
        <end position="398"/>
    </location>
</feature>
<evidence type="ECO:0000313" key="8">
    <source>
        <dbReference type="Proteomes" id="UP001057498"/>
    </source>
</evidence>
<feature type="transmembrane region" description="Helical" evidence="6">
    <location>
        <begin position="467"/>
        <end position="488"/>
    </location>
</feature>
<feature type="transmembrane region" description="Helical" evidence="6">
    <location>
        <begin position="309"/>
        <end position="328"/>
    </location>
</feature>
<feature type="transmembrane region" description="Helical" evidence="6">
    <location>
        <begin position="159"/>
        <end position="179"/>
    </location>
</feature>
<dbReference type="PANTHER" id="PTHR30250">
    <property type="entry name" value="PST FAMILY PREDICTED COLANIC ACID TRANSPORTER"/>
    <property type="match status" value="1"/>
</dbReference>
<name>A0ABN6PH72_9BURK</name>
<accession>A0ABN6PH72</accession>
<dbReference type="RefSeq" id="WP_251972481.1">
    <property type="nucleotide sequence ID" value="NZ_AP025730.1"/>
</dbReference>
<keyword evidence="4 6" id="KW-1133">Transmembrane helix</keyword>
<dbReference type="EMBL" id="AP025730">
    <property type="protein sequence ID" value="BDI04351.1"/>
    <property type="molecule type" value="Genomic_DNA"/>
</dbReference>
<gene>
    <name evidence="7" type="primary">wzx</name>
    <name evidence="7" type="ORF">CATMQ487_13210</name>
</gene>
<keyword evidence="5 6" id="KW-0472">Membrane</keyword>
<feature type="transmembrane region" description="Helical" evidence="6">
    <location>
        <begin position="265"/>
        <end position="288"/>
    </location>
</feature>
<proteinExistence type="predicted"/>
<feature type="transmembrane region" description="Helical" evidence="6">
    <location>
        <begin position="38"/>
        <end position="58"/>
    </location>
</feature>
<comment type="subcellular location">
    <subcellularLocation>
        <location evidence="1">Cell membrane</location>
        <topology evidence="1">Multi-pass membrane protein</topology>
    </subcellularLocation>
</comment>
<keyword evidence="2" id="KW-1003">Cell membrane</keyword>
<dbReference type="PANTHER" id="PTHR30250:SF26">
    <property type="entry name" value="PSMA PROTEIN"/>
    <property type="match status" value="1"/>
</dbReference>
<keyword evidence="8" id="KW-1185">Reference proteome</keyword>
<evidence type="ECO:0000256" key="2">
    <source>
        <dbReference type="ARBA" id="ARBA00022475"/>
    </source>
</evidence>
<evidence type="ECO:0000256" key="1">
    <source>
        <dbReference type="ARBA" id="ARBA00004651"/>
    </source>
</evidence>
<keyword evidence="3 6" id="KW-0812">Transmembrane</keyword>
<dbReference type="InterPro" id="IPR050833">
    <property type="entry name" value="Poly_Biosynth_Transport"/>
</dbReference>
<feature type="transmembrane region" description="Helical" evidence="6">
    <location>
        <begin position="129"/>
        <end position="147"/>
    </location>
</feature>
<evidence type="ECO:0000313" key="7">
    <source>
        <dbReference type="EMBL" id="BDI04351.1"/>
    </source>
</evidence>
<reference evidence="7" key="1">
    <citation type="submission" date="2022-04" db="EMBL/GenBank/DDBJ databases">
        <title>Whole genome sequence of Sphaerotilus sp. FB-5.</title>
        <authorList>
            <person name="Takeda M."/>
            <person name="Narihara S."/>
            <person name="Akimoto M."/>
            <person name="Akimoto R."/>
            <person name="Nishiyashiki S."/>
            <person name="Murakami T."/>
        </authorList>
    </citation>
    <scope>NUCLEOTIDE SEQUENCE</scope>
    <source>
        <strain evidence="7">FB-5</strain>
    </source>
</reference>
<evidence type="ECO:0000256" key="4">
    <source>
        <dbReference type="ARBA" id="ARBA00022989"/>
    </source>
</evidence>
<organism evidence="7 8">
    <name type="scientific">Sphaerotilus microaerophilus</name>
    <dbReference type="NCBI Taxonomy" id="2914710"/>
    <lineage>
        <taxon>Bacteria</taxon>
        <taxon>Pseudomonadati</taxon>
        <taxon>Pseudomonadota</taxon>
        <taxon>Betaproteobacteria</taxon>
        <taxon>Burkholderiales</taxon>
        <taxon>Sphaerotilaceae</taxon>
        <taxon>Sphaerotilus</taxon>
    </lineage>
</organism>
<feature type="transmembrane region" description="Helical" evidence="6">
    <location>
        <begin position="348"/>
        <end position="367"/>
    </location>
</feature>
<feature type="transmembrane region" description="Helical" evidence="6">
    <location>
        <begin position="404"/>
        <end position="424"/>
    </location>
</feature>
<feature type="transmembrane region" description="Helical" evidence="6">
    <location>
        <begin position="436"/>
        <end position="455"/>
    </location>
</feature>